<dbReference type="SUPFAM" id="SSF46565">
    <property type="entry name" value="Chaperone J-domain"/>
    <property type="match status" value="1"/>
</dbReference>
<dbReference type="InterPro" id="IPR036410">
    <property type="entry name" value="HSP_DnaJ_Cys-rich_dom_sf"/>
</dbReference>
<proteinExistence type="inferred from homology"/>
<dbReference type="HAMAP" id="MF_01152">
    <property type="entry name" value="DnaJ"/>
    <property type="match status" value="1"/>
</dbReference>
<dbReference type="NCBIfam" id="TIGR02349">
    <property type="entry name" value="DnaJ_bact"/>
    <property type="match status" value="1"/>
</dbReference>
<dbReference type="Gene3D" id="2.60.260.20">
    <property type="entry name" value="Urease metallochaperone UreE, N-terminal domain"/>
    <property type="match status" value="2"/>
</dbReference>
<dbReference type="Pfam" id="PF01556">
    <property type="entry name" value="DnaJ_C"/>
    <property type="match status" value="1"/>
</dbReference>
<dbReference type="GO" id="GO:0009535">
    <property type="term" value="C:chloroplast thylakoid membrane"/>
    <property type="evidence" value="ECO:0007669"/>
    <property type="project" value="TreeGrafter"/>
</dbReference>
<dbReference type="SMART" id="SM00271">
    <property type="entry name" value="DnaJ"/>
    <property type="match status" value="1"/>
</dbReference>
<evidence type="ECO:0000256" key="4">
    <source>
        <dbReference type="ARBA" id="ARBA00022833"/>
    </source>
</evidence>
<feature type="zinc finger region" description="CR-type" evidence="6">
    <location>
        <begin position="225"/>
        <end position="307"/>
    </location>
</feature>
<dbReference type="FunFam" id="2.10.230.10:FF:000002">
    <property type="entry name" value="Molecular chaperone DnaJ"/>
    <property type="match status" value="1"/>
</dbReference>
<dbReference type="SUPFAM" id="SSF49493">
    <property type="entry name" value="HSP40/DnaJ peptide-binding domain"/>
    <property type="match status" value="2"/>
</dbReference>
<evidence type="ECO:0008006" key="12">
    <source>
        <dbReference type="Google" id="ProtNLM"/>
    </source>
</evidence>
<dbReference type="GO" id="GO:0009408">
    <property type="term" value="P:response to heat"/>
    <property type="evidence" value="ECO:0007669"/>
    <property type="project" value="InterPro"/>
</dbReference>
<keyword evidence="1 6" id="KW-0479">Metal-binding</keyword>
<dbReference type="InterPro" id="IPR036869">
    <property type="entry name" value="J_dom_sf"/>
</dbReference>
<dbReference type="InterPro" id="IPR001623">
    <property type="entry name" value="DnaJ_domain"/>
</dbReference>
<evidence type="ECO:0000313" key="11">
    <source>
        <dbReference type="Proteomes" id="UP001279734"/>
    </source>
</evidence>
<evidence type="ECO:0000256" key="2">
    <source>
        <dbReference type="ARBA" id="ARBA00022737"/>
    </source>
</evidence>
<dbReference type="PROSITE" id="PS00636">
    <property type="entry name" value="DNAJ_1"/>
    <property type="match status" value="1"/>
</dbReference>
<evidence type="ECO:0000256" key="7">
    <source>
        <dbReference type="SAM" id="Phobius"/>
    </source>
</evidence>
<evidence type="ECO:0000259" key="8">
    <source>
        <dbReference type="PROSITE" id="PS50076"/>
    </source>
</evidence>
<protein>
    <recommendedName>
        <fullName evidence="12">Chaperone protein DnaJ</fullName>
    </recommendedName>
</protein>
<evidence type="ECO:0000256" key="1">
    <source>
        <dbReference type="ARBA" id="ARBA00022723"/>
    </source>
</evidence>
<dbReference type="GO" id="GO:0031072">
    <property type="term" value="F:heat shock protein binding"/>
    <property type="evidence" value="ECO:0007669"/>
    <property type="project" value="InterPro"/>
</dbReference>
<reference evidence="10" key="1">
    <citation type="submission" date="2023-05" db="EMBL/GenBank/DDBJ databases">
        <title>Nepenthes gracilis genome sequencing.</title>
        <authorList>
            <person name="Fukushima K."/>
        </authorList>
    </citation>
    <scope>NUCLEOTIDE SEQUENCE</scope>
    <source>
        <strain evidence="10">SING2019-196</strain>
    </source>
</reference>
<dbReference type="CDD" id="cd10719">
    <property type="entry name" value="DnaJ_zf"/>
    <property type="match status" value="1"/>
</dbReference>
<keyword evidence="11" id="KW-1185">Reference proteome</keyword>
<feature type="domain" description="CR-type" evidence="9">
    <location>
        <begin position="225"/>
        <end position="307"/>
    </location>
</feature>
<keyword evidence="7" id="KW-1133">Transmembrane helix</keyword>
<dbReference type="Gene3D" id="1.10.287.110">
    <property type="entry name" value="DnaJ domain"/>
    <property type="match status" value="1"/>
</dbReference>
<dbReference type="AlphaFoldDB" id="A0AAD3XGX1"/>
<name>A0AAD3XGX1_NEPGR</name>
<evidence type="ECO:0000313" key="10">
    <source>
        <dbReference type="EMBL" id="GMH03931.1"/>
    </source>
</evidence>
<dbReference type="Pfam" id="PF00684">
    <property type="entry name" value="DnaJ_CXXCXGXG"/>
    <property type="match status" value="1"/>
</dbReference>
<dbReference type="GO" id="GO:0005524">
    <property type="term" value="F:ATP binding"/>
    <property type="evidence" value="ECO:0007669"/>
    <property type="project" value="InterPro"/>
</dbReference>
<dbReference type="Proteomes" id="UP001279734">
    <property type="component" value="Unassembled WGS sequence"/>
</dbReference>
<keyword evidence="2" id="KW-0677">Repeat</keyword>
<evidence type="ECO:0000259" key="9">
    <source>
        <dbReference type="PROSITE" id="PS51188"/>
    </source>
</evidence>
<dbReference type="PROSITE" id="PS51188">
    <property type="entry name" value="ZF_CR"/>
    <property type="match status" value="1"/>
</dbReference>
<evidence type="ECO:0000256" key="6">
    <source>
        <dbReference type="PROSITE-ProRule" id="PRU00546"/>
    </source>
</evidence>
<feature type="transmembrane region" description="Helical" evidence="7">
    <location>
        <begin position="531"/>
        <end position="554"/>
    </location>
</feature>
<accession>A0AAD3XGX1</accession>
<keyword evidence="4 6" id="KW-0862">Zinc</keyword>
<dbReference type="Pfam" id="PF00226">
    <property type="entry name" value="DnaJ"/>
    <property type="match status" value="1"/>
</dbReference>
<dbReference type="PRINTS" id="PR00625">
    <property type="entry name" value="JDOMAIN"/>
</dbReference>
<comment type="caution">
    <text evidence="10">The sequence shown here is derived from an EMBL/GenBank/DDBJ whole genome shotgun (WGS) entry which is preliminary data.</text>
</comment>
<organism evidence="10 11">
    <name type="scientific">Nepenthes gracilis</name>
    <name type="common">Slender pitcher plant</name>
    <dbReference type="NCBI Taxonomy" id="150966"/>
    <lineage>
        <taxon>Eukaryota</taxon>
        <taxon>Viridiplantae</taxon>
        <taxon>Streptophyta</taxon>
        <taxon>Embryophyta</taxon>
        <taxon>Tracheophyta</taxon>
        <taxon>Spermatophyta</taxon>
        <taxon>Magnoliopsida</taxon>
        <taxon>eudicotyledons</taxon>
        <taxon>Gunneridae</taxon>
        <taxon>Pentapetalae</taxon>
        <taxon>Caryophyllales</taxon>
        <taxon>Nepenthaceae</taxon>
        <taxon>Nepenthes</taxon>
    </lineage>
</organism>
<dbReference type="GO" id="GO:0051082">
    <property type="term" value="F:unfolded protein binding"/>
    <property type="evidence" value="ECO:0007669"/>
    <property type="project" value="InterPro"/>
</dbReference>
<dbReference type="GO" id="GO:0042026">
    <property type="term" value="P:protein refolding"/>
    <property type="evidence" value="ECO:0007669"/>
    <property type="project" value="TreeGrafter"/>
</dbReference>
<dbReference type="InterPro" id="IPR002939">
    <property type="entry name" value="DnaJ_C"/>
</dbReference>
<dbReference type="InterPro" id="IPR008971">
    <property type="entry name" value="HSP40/DnaJ_pept-bd"/>
</dbReference>
<evidence type="ECO:0000256" key="3">
    <source>
        <dbReference type="ARBA" id="ARBA00022771"/>
    </source>
</evidence>
<dbReference type="PANTHER" id="PTHR43096:SF26">
    <property type="entry name" value="CR-TYPE DOMAIN-CONTAINING PROTEIN"/>
    <property type="match status" value="1"/>
</dbReference>
<dbReference type="InterPro" id="IPR001305">
    <property type="entry name" value="HSP_DnaJ_Cys-rich_dom"/>
</dbReference>
<dbReference type="InterPro" id="IPR018253">
    <property type="entry name" value="DnaJ_domain_CS"/>
</dbReference>
<keyword evidence="7" id="KW-0812">Transmembrane</keyword>
<dbReference type="InterPro" id="IPR012724">
    <property type="entry name" value="DnaJ"/>
</dbReference>
<dbReference type="GO" id="GO:0008270">
    <property type="term" value="F:zinc ion binding"/>
    <property type="evidence" value="ECO:0007669"/>
    <property type="project" value="UniProtKB-KW"/>
</dbReference>
<evidence type="ECO:0000256" key="5">
    <source>
        <dbReference type="ARBA" id="ARBA00023186"/>
    </source>
</evidence>
<keyword evidence="3 6" id="KW-0863">Zinc-finger</keyword>
<feature type="domain" description="J" evidence="8">
    <location>
        <begin position="90"/>
        <end position="154"/>
    </location>
</feature>
<dbReference type="CDD" id="cd10747">
    <property type="entry name" value="DnaJ_C"/>
    <property type="match status" value="1"/>
</dbReference>
<dbReference type="EMBL" id="BSYO01000004">
    <property type="protein sequence ID" value="GMH03931.1"/>
    <property type="molecule type" value="Genomic_DNA"/>
</dbReference>
<sequence>MLVESVTRNHCFASHLNPLVTFHNHKLPFASNSSNTLSLSSAFPTVADCHLSSCNCSSFVSRNQQFLYPTGRSNNPKRRYSWIIRAVKADYYSTLNVSRNATLEEIKSSYRKLARKYHPDISKNPGAEEKFKEISAAYEVLSDDEKRSIYDRFGEAGLQGGHDGSSFNPQEVDPFQVFDAIFGESNEFFGGVGQGGMNFNVRTTNGEDLDIRHDLFLSLEESIFGGEQNIQISCLDTCGSCGGTGAKSSSSIRLCSDCGGRGGVVKSQRTPFGVMSQAFTCPKCGGNGKIIMDRCQQCGGLGKMKSKRSIKIIIPPGFDDGATMKLQGEGNYDKQRRVVGDLYVVLHVDEKPGIWREGLNLYSKVTIDCTEAILGTVTEVETVEGLKNLHIPPGTQPGDTIKLPYMGVPNIKQPSMKGDHIFIVNVRIPKHISETERALVEKLVSLRASLQEKPFSTKASPEELQDVMRKIHMRKQQKHHSSLGDKSASLWNSIKDFLLRRQSGEGFASLSVGRPLTLWKHGRRDPSFLPWWYAIFMVTYIFTLVASSGCCTSLQEKKRSRSSMHNQITRGRH</sequence>
<dbReference type="PROSITE" id="PS50076">
    <property type="entry name" value="DNAJ_2"/>
    <property type="match status" value="1"/>
</dbReference>
<dbReference type="PANTHER" id="PTHR43096">
    <property type="entry name" value="DNAJ HOMOLOG 1, MITOCHONDRIAL-RELATED"/>
    <property type="match status" value="1"/>
</dbReference>
<dbReference type="CDD" id="cd06257">
    <property type="entry name" value="DnaJ"/>
    <property type="match status" value="1"/>
</dbReference>
<dbReference type="FunFam" id="1.10.287.110:FF:000037">
    <property type="entry name" value="Chaperone protein dnaJ A6 chloroplastic"/>
    <property type="match status" value="1"/>
</dbReference>
<dbReference type="SUPFAM" id="SSF57938">
    <property type="entry name" value="DnaJ/Hsp40 cysteine-rich domain"/>
    <property type="match status" value="1"/>
</dbReference>
<dbReference type="Gene3D" id="2.10.230.10">
    <property type="entry name" value="Heat shock protein DnaJ, cysteine-rich domain"/>
    <property type="match status" value="1"/>
</dbReference>
<keyword evidence="5" id="KW-0143">Chaperone</keyword>
<keyword evidence="7" id="KW-0472">Membrane</keyword>
<gene>
    <name evidence="10" type="ORF">Nepgr_005770</name>
</gene>